<dbReference type="RefSeq" id="XP_007773437.1">
    <property type="nucleotide sequence ID" value="XM_007775247.1"/>
</dbReference>
<feature type="region of interest" description="Disordered" evidence="1">
    <location>
        <begin position="65"/>
        <end position="105"/>
    </location>
</feature>
<feature type="compositionally biased region" description="Acidic residues" evidence="1">
    <location>
        <begin position="384"/>
        <end position="400"/>
    </location>
</feature>
<keyword evidence="4" id="KW-1185">Reference proteome</keyword>
<dbReference type="AlphaFoldDB" id="A0A5M3MA59"/>
<dbReference type="EMBL" id="JH711586">
    <property type="protein sequence ID" value="EIW76172.1"/>
    <property type="molecule type" value="Genomic_DNA"/>
</dbReference>
<evidence type="ECO:0000256" key="1">
    <source>
        <dbReference type="SAM" id="MobiDB-lite"/>
    </source>
</evidence>
<comment type="caution">
    <text evidence="3">The sequence shown here is derived from an EMBL/GenBank/DDBJ whole genome shotgun (WGS) entry which is preliminary data.</text>
</comment>
<dbReference type="KEGG" id="cput:CONPUDRAFT_76581"/>
<dbReference type="GO" id="GO:0070761">
    <property type="term" value="C:pre-snoRNP complex"/>
    <property type="evidence" value="ECO:0007669"/>
    <property type="project" value="TreeGrafter"/>
</dbReference>
<accession>A0A5M3MA59</accession>
<feature type="region of interest" description="Disordered" evidence="1">
    <location>
        <begin position="323"/>
        <end position="404"/>
    </location>
</feature>
<dbReference type="GO" id="GO:0000463">
    <property type="term" value="P:maturation of LSU-rRNA from tricistronic rRNA transcript (SSU-rRNA, 5.8S rRNA, LSU-rRNA)"/>
    <property type="evidence" value="ECO:0007669"/>
    <property type="project" value="TreeGrafter"/>
</dbReference>
<evidence type="ECO:0000313" key="3">
    <source>
        <dbReference type="EMBL" id="EIW76172.1"/>
    </source>
</evidence>
<dbReference type="PANTHER" id="PTHR13483:SF11">
    <property type="entry name" value="ZINC FINGER HIT DOMAIN-CONTAINING PROTEIN 3"/>
    <property type="match status" value="1"/>
</dbReference>
<dbReference type="Proteomes" id="UP000053558">
    <property type="component" value="Unassembled WGS sequence"/>
</dbReference>
<name>A0A5M3MA59_CONPW</name>
<dbReference type="GO" id="GO:0000492">
    <property type="term" value="P:box C/D snoRNP assembly"/>
    <property type="evidence" value="ECO:0007669"/>
    <property type="project" value="TreeGrafter"/>
</dbReference>
<dbReference type="InterPro" id="IPR057721">
    <property type="entry name" value="BCD1_alpha/beta"/>
</dbReference>
<evidence type="ECO:0000259" key="2">
    <source>
        <dbReference type="Pfam" id="PF25790"/>
    </source>
</evidence>
<protein>
    <recommendedName>
        <fullName evidence="2">BCD1 alpha/beta domain-containing protein</fullName>
    </recommendedName>
</protein>
<proteinExistence type="predicted"/>
<dbReference type="Pfam" id="PF25790">
    <property type="entry name" value="BCD1"/>
    <property type="match status" value="1"/>
</dbReference>
<gene>
    <name evidence="3" type="ORF">CONPUDRAFT_76581</name>
</gene>
<feature type="compositionally biased region" description="Basic and acidic residues" evidence="1">
    <location>
        <begin position="1"/>
        <end position="10"/>
    </location>
</feature>
<reference evidence="4" key="1">
    <citation type="journal article" date="2012" name="Science">
        <title>The Paleozoic origin of enzymatic lignin decomposition reconstructed from 31 fungal genomes.</title>
        <authorList>
            <person name="Floudas D."/>
            <person name="Binder M."/>
            <person name="Riley R."/>
            <person name="Barry K."/>
            <person name="Blanchette R.A."/>
            <person name="Henrissat B."/>
            <person name="Martinez A.T."/>
            <person name="Otillar R."/>
            <person name="Spatafora J.W."/>
            <person name="Yadav J.S."/>
            <person name="Aerts A."/>
            <person name="Benoit I."/>
            <person name="Boyd A."/>
            <person name="Carlson A."/>
            <person name="Copeland A."/>
            <person name="Coutinho P.M."/>
            <person name="de Vries R.P."/>
            <person name="Ferreira P."/>
            <person name="Findley K."/>
            <person name="Foster B."/>
            <person name="Gaskell J."/>
            <person name="Glotzer D."/>
            <person name="Gorecki P."/>
            <person name="Heitman J."/>
            <person name="Hesse C."/>
            <person name="Hori C."/>
            <person name="Igarashi K."/>
            <person name="Jurgens J.A."/>
            <person name="Kallen N."/>
            <person name="Kersten P."/>
            <person name="Kohler A."/>
            <person name="Kuees U."/>
            <person name="Kumar T.K.A."/>
            <person name="Kuo A."/>
            <person name="LaButti K."/>
            <person name="Larrondo L.F."/>
            <person name="Lindquist E."/>
            <person name="Ling A."/>
            <person name="Lombard V."/>
            <person name="Lucas S."/>
            <person name="Lundell T."/>
            <person name="Martin R."/>
            <person name="McLaughlin D.J."/>
            <person name="Morgenstern I."/>
            <person name="Morin E."/>
            <person name="Murat C."/>
            <person name="Nagy L.G."/>
            <person name="Nolan M."/>
            <person name="Ohm R.A."/>
            <person name="Patyshakuliyeva A."/>
            <person name="Rokas A."/>
            <person name="Ruiz-Duenas F.J."/>
            <person name="Sabat G."/>
            <person name="Salamov A."/>
            <person name="Samejima M."/>
            <person name="Schmutz J."/>
            <person name="Slot J.C."/>
            <person name="St John F."/>
            <person name="Stenlid J."/>
            <person name="Sun H."/>
            <person name="Sun S."/>
            <person name="Syed K."/>
            <person name="Tsang A."/>
            <person name="Wiebenga A."/>
            <person name="Young D."/>
            <person name="Pisabarro A."/>
            <person name="Eastwood D.C."/>
            <person name="Martin F."/>
            <person name="Cullen D."/>
            <person name="Grigoriev I.V."/>
            <person name="Hibbett D.S."/>
        </authorList>
    </citation>
    <scope>NUCLEOTIDE SEQUENCE [LARGE SCALE GENOMIC DNA]</scope>
    <source>
        <strain evidence="4">RWD-64-598 SS2</strain>
    </source>
</reference>
<dbReference type="OMA" id="VPMNQYG"/>
<dbReference type="GO" id="GO:0048254">
    <property type="term" value="P:snoRNA localization"/>
    <property type="evidence" value="ECO:0007669"/>
    <property type="project" value="TreeGrafter"/>
</dbReference>
<dbReference type="GO" id="GO:0005634">
    <property type="term" value="C:nucleus"/>
    <property type="evidence" value="ECO:0007669"/>
    <property type="project" value="TreeGrafter"/>
</dbReference>
<feature type="region of interest" description="Disordered" evidence="1">
    <location>
        <begin position="1"/>
        <end position="22"/>
    </location>
</feature>
<feature type="compositionally biased region" description="Basic and acidic residues" evidence="1">
    <location>
        <begin position="89"/>
        <end position="105"/>
    </location>
</feature>
<evidence type="ECO:0000313" key="4">
    <source>
        <dbReference type="Proteomes" id="UP000053558"/>
    </source>
</evidence>
<organism evidence="3 4">
    <name type="scientific">Coniophora puteana (strain RWD-64-598)</name>
    <name type="common">Brown rot fungus</name>
    <dbReference type="NCBI Taxonomy" id="741705"/>
    <lineage>
        <taxon>Eukaryota</taxon>
        <taxon>Fungi</taxon>
        <taxon>Dikarya</taxon>
        <taxon>Basidiomycota</taxon>
        <taxon>Agaricomycotina</taxon>
        <taxon>Agaricomycetes</taxon>
        <taxon>Agaricomycetidae</taxon>
        <taxon>Boletales</taxon>
        <taxon>Coniophorineae</taxon>
        <taxon>Coniophoraceae</taxon>
        <taxon>Coniophora</taxon>
    </lineage>
</organism>
<feature type="domain" description="BCD1 alpha/beta" evidence="2">
    <location>
        <begin position="105"/>
        <end position="277"/>
    </location>
</feature>
<dbReference type="OrthoDB" id="272357at2759"/>
<dbReference type="PANTHER" id="PTHR13483">
    <property type="entry name" value="BOX C_D SNORNA PROTEIN 1-RELATED"/>
    <property type="match status" value="1"/>
</dbReference>
<dbReference type="InterPro" id="IPR051639">
    <property type="entry name" value="BCD1"/>
</dbReference>
<sequence length="438" mass="47921">MMLGEVEHSIRKAPKGVDASGCSGERNKAKYVPMNQYGHGQLMDDYVFLEDVGRRAGEWGREIVGGNYMTGNTGHRGRPGSSRGGRGHPGRERARREKKTSGKREALQAALEKCDIEMEFLPVGMDKRALNQSTWDHKKRAAYLTLELVIHPPPYASADQCIKILTHRNDASQPLLSLLQKAVKERVKSKKELAPPEWLCPLVLPPSLLQDADTSEADTEDAQFTPPRCYTAASPAALSRPSSQKLFHSVDPSQPLLAGLKFTTFVEFPSLHVYDPQLPPPGDVVDAKGMVTVYADIEEERYDEARRAKRRRLGDREGRQRIGTLLGDYGSEDSEDGAERQSNGLSGLGAYGGSDDESEGNNESVDGDMATKVAVIDARVGEGDTIDTADNSDEDGEGDAPLDPNLLLDLIKQSRTIQEAVDEDMVDWDAGSGDDEAE</sequence>
<dbReference type="GeneID" id="19209515"/>